<feature type="non-terminal residue" evidence="4">
    <location>
        <position position="190"/>
    </location>
</feature>
<keyword evidence="1" id="KW-0175">Coiled coil</keyword>
<accession>X1M513</accession>
<dbReference type="EMBL" id="BARV01016390">
    <property type="protein sequence ID" value="GAI26418.1"/>
    <property type="molecule type" value="Genomic_DNA"/>
</dbReference>
<dbReference type="InterPro" id="IPR000014">
    <property type="entry name" value="PAS"/>
</dbReference>
<dbReference type="NCBIfam" id="TIGR00229">
    <property type="entry name" value="sensory_box"/>
    <property type="match status" value="1"/>
</dbReference>
<dbReference type="PROSITE" id="PS50112">
    <property type="entry name" value="PAS"/>
    <property type="match status" value="2"/>
</dbReference>
<comment type="caution">
    <text evidence="4">The sequence shown here is derived from an EMBL/GenBank/DDBJ whole genome shotgun (WGS) entry which is preliminary data.</text>
</comment>
<evidence type="ECO:0000313" key="4">
    <source>
        <dbReference type="EMBL" id="GAI26418.1"/>
    </source>
</evidence>
<evidence type="ECO:0000259" key="2">
    <source>
        <dbReference type="PROSITE" id="PS50112"/>
    </source>
</evidence>
<feature type="domain" description="PAS" evidence="2">
    <location>
        <begin position="29"/>
        <end position="72"/>
    </location>
</feature>
<dbReference type="CDD" id="cd00130">
    <property type="entry name" value="PAS"/>
    <property type="match status" value="1"/>
</dbReference>
<name>X1M513_9ZZZZ</name>
<dbReference type="SUPFAM" id="SSF55785">
    <property type="entry name" value="PYP-like sensor domain (PAS domain)"/>
    <property type="match status" value="2"/>
</dbReference>
<feature type="domain" description="PAC" evidence="3">
    <location>
        <begin position="101"/>
        <end position="153"/>
    </location>
</feature>
<evidence type="ECO:0000259" key="3">
    <source>
        <dbReference type="PROSITE" id="PS50113"/>
    </source>
</evidence>
<proteinExistence type="predicted"/>
<dbReference type="Pfam" id="PF13188">
    <property type="entry name" value="PAS_8"/>
    <property type="match status" value="1"/>
</dbReference>
<dbReference type="PROSITE" id="PS50113">
    <property type="entry name" value="PAC"/>
    <property type="match status" value="1"/>
</dbReference>
<evidence type="ECO:0008006" key="5">
    <source>
        <dbReference type="Google" id="ProtNLM"/>
    </source>
</evidence>
<dbReference type="Gene3D" id="3.30.450.20">
    <property type="entry name" value="PAS domain"/>
    <property type="match status" value="2"/>
</dbReference>
<reference evidence="4" key="1">
    <citation type="journal article" date="2014" name="Front. Microbiol.">
        <title>High frequency of phylogenetically diverse reductive dehalogenase-homologous genes in deep subseafloor sedimentary metagenomes.</title>
        <authorList>
            <person name="Kawai M."/>
            <person name="Futagami T."/>
            <person name="Toyoda A."/>
            <person name="Takaki Y."/>
            <person name="Nishi S."/>
            <person name="Hori S."/>
            <person name="Arai W."/>
            <person name="Tsubouchi T."/>
            <person name="Morono Y."/>
            <person name="Uchiyama I."/>
            <person name="Ito T."/>
            <person name="Fujiyama A."/>
            <person name="Inagaki F."/>
            <person name="Takami H."/>
        </authorList>
    </citation>
    <scope>NUCLEOTIDE SEQUENCE</scope>
    <source>
        <strain evidence="4">Expedition CK06-06</strain>
    </source>
</reference>
<dbReference type="InterPro" id="IPR000700">
    <property type="entry name" value="PAS-assoc_C"/>
</dbReference>
<protein>
    <recommendedName>
        <fullName evidence="5">PAS domain-containing protein</fullName>
    </recommendedName>
</protein>
<organism evidence="4">
    <name type="scientific">marine sediment metagenome</name>
    <dbReference type="NCBI Taxonomy" id="412755"/>
    <lineage>
        <taxon>unclassified sequences</taxon>
        <taxon>metagenomes</taxon>
        <taxon>ecological metagenomes</taxon>
    </lineage>
</organism>
<sequence length="190" mass="21875">MISVTGVIPPDTLSFNREKKKLERKLLSAKREIGFLIQTLPYPVAIIDLNGFILEVNSFFGKLYGWKKEDIVFRYLPTVPPRLAEKSLAILKKIGKEKIIVDYSTRKLRKNRSEILVDLTLFPLYGRKKQIVAVAEISQDITEKKKALIDLEKSAKQYHLLLDNTPVLFIVIDNQERVIFVSDYIKDLLG</sequence>
<feature type="domain" description="PAS" evidence="2">
    <location>
        <begin position="154"/>
        <end position="190"/>
    </location>
</feature>
<dbReference type="Pfam" id="PF13426">
    <property type="entry name" value="PAS_9"/>
    <property type="match status" value="1"/>
</dbReference>
<dbReference type="AlphaFoldDB" id="X1M513"/>
<feature type="coiled-coil region" evidence="1">
    <location>
        <begin position="12"/>
        <end position="39"/>
    </location>
</feature>
<evidence type="ECO:0000256" key="1">
    <source>
        <dbReference type="SAM" id="Coils"/>
    </source>
</evidence>
<gene>
    <name evidence="4" type="ORF">S06H3_28138</name>
</gene>
<dbReference type="InterPro" id="IPR035965">
    <property type="entry name" value="PAS-like_dom_sf"/>
</dbReference>